<dbReference type="Proteomes" id="UP000193404">
    <property type="component" value="Chromosome"/>
</dbReference>
<dbReference type="PANTHER" id="PTHR43077">
    <property type="entry name" value="TRANSPORT PERMEASE YVFS-RELATED"/>
    <property type="match status" value="1"/>
</dbReference>
<keyword evidence="3 5" id="KW-1133">Transmembrane helix</keyword>
<dbReference type="GO" id="GO:0140359">
    <property type="term" value="F:ABC-type transporter activity"/>
    <property type="evidence" value="ECO:0007669"/>
    <property type="project" value="InterPro"/>
</dbReference>
<keyword evidence="4 5" id="KW-0472">Membrane</keyword>
<proteinExistence type="predicted"/>
<evidence type="ECO:0000259" key="6">
    <source>
        <dbReference type="PROSITE" id="PS51012"/>
    </source>
</evidence>
<evidence type="ECO:0000256" key="4">
    <source>
        <dbReference type="ARBA" id="ARBA00023136"/>
    </source>
</evidence>
<dbReference type="EMBL" id="CP020477">
    <property type="protein sequence ID" value="ARM76800.1"/>
    <property type="molecule type" value="Genomic_DNA"/>
</dbReference>
<feature type="transmembrane region" description="Helical" evidence="5">
    <location>
        <begin position="159"/>
        <end position="178"/>
    </location>
</feature>
<accession>A0A1W6K2T2</accession>
<evidence type="ECO:0000313" key="7">
    <source>
        <dbReference type="EMBL" id="ARM76800.1"/>
    </source>
</evidence>
<comment type="subcellular location">
    <subcellularLocation>
        <location evidence="1">Membrane</location>
        <topology evidence="1">Multi-pass membrane protein</topology>
    </subcellularLocation>
</comment>
<keyword evidence="8" id="KW-1185">Reference proteome</keyword>
<feature type="transmembrane region" description="Helical" evidence="5">
    <location>
        <begin position="219"/>
        <end position="238"/>
    </location>
</feature>
<feature type="transmembrane region" description="Helical" evidence="5">
    <location>
        <begin position="101"/>
        <end position="127"/>
    </location>
</feature>
<evidence type="ECO:0000256" key="2">
    <source>
        <dbReference type="ARBA" id="ARBA00022692"/>
    </source>
</evidence>
<dbReference type="InterPro" id="IPR051328">
    <property type="entry name" value="T7SS_ABC-Transporter"/>
</dbReference>
<evidence type="ECO:0000313" key="8">
    <source>
        <dbReference type="Proteomes" id="UP000193404"/>
    </source>
</evidence>
<dbReference type="InterPro" id="IPR047817">
    <property type="entry name" value="ABC2_TM_bact-type"/>
</dbReference>
<dbReference type="OrthoDB" id="147058at2157"/>
<name>A0A1W6K2T2_9CREN</name>
<evidence type="ECO:0000256" key="1">
    <source>
        <dbReference type="ARBA" id="ARBA00004141"/>
    </source>
</evidence>
<dbReference type="STRING" id="282676.B6F84_12750"/>
<dbReference type="PROSITE" id="PS51012">
    <property type="entry name" value="ABC_TM2"/>
    <property type="match status" value="1"/>
</dbReference>
<dbReference type="PRINTS" id="PR00164">
    <property type="entry name" value="ABC2TRNSPORT"/>
</dbReference>
<dbReference type="InterPro" id="IPR000412">
    <property type="entry name" value="ABC_2_transport"/>
</dbReference>
<organism evidence="7 8">
    <name type="scientific">Acidianus manzaensis</name>
    <dbReference type="NCBI Taxonomy" id="282676"/>
    <lineage>
        <taxon>Archaea</taxon>
        <taxon>Thermoproteota</taxon>
        <taxon>Thermoprotei</taxon>
        <taxon>Sulfolobales</taxon>
        <taxon>Sulfolobaceae</taxon>
        <taxon>Acidianus</taxon>
    </lineage>
</organism>
<feature type="transmembrane region" description="Helical" evidence="5">
    <location>
        <begin position="184"/>
        <end position="207"/>
    </location>
</feature>
<dbReference type="PIRSF" id="PIRSF006648">
    <property type="entry name" value="DrrB"/>
    <property type="match status" value="1"/>
</dbReference>
<reference evidence="7 8" key="1">
    <citation type="submission" date="2017-03" db="EMBL/GenBank/DDBJ databases">
        <title>Sulfur activation and transportation mechanism of thermophilic Archaea Acidianus manzaensis YN-25.</title>
        <authorList>
            <person name="Ma Y."/>
            <person name="Yang Y."/>
            <person name="Xia J."/>
        </authorList>
    </citation>
    <scope>NUCLEOTIDE SEQUENCE [LARGE SCALE GENOMIC DNA]</scope>
    <source>
        <strain evidence="7 8">YN-25</strain>
    </source>
</reference>
<dbReference type="AlphaFoldDB" id="A0A1W6K2T2"/>
<dbReference type="Pfam" id="PF01061">
    <property type="entry name" value="ABC2_membrane"/>
    <property type="match status" value="1"/>
</dbReference>
<gene>
    <name evidence="7" type="ORF">B6F84_12750</name>
</gene>
<sequence>MTEVQTKEGKEKEEEKRNTTMLHGFWTLTNRELKKWYKAPVILLLSLIQPIFWIILFGKSMNLGKIFTSTSISIPGVDIPKAVIDQIGTEILKATFGTSNYFSFLAAGMLSFIVLFTSMQSGMSIVWDRRLGFLDRLLTTPIPRGSIVMSKVMSSVIRSLVQASIVLAVATLMGMTFASNISVISFLLAYAALFLMSLGLSALFIMLAIRATSWESQMAIMNLLNLPLLFTSNAFYPISEMPSWLKPVAEVNPLTYSNEAIRSLLLGIPSNLAIDFGYLVAFAVILSAIGMILSWKYLSQ</sequence>
<evidence type="ECO:0000256" key="5">
    <source>
        <dbReference type="SAM" id="Phobius"/>
    </source>
</evidence>
<dbReference type="InterPro" id="IPR013525">
    <property type="entry name" value="ABC2_TM"/>
</dbReference>
<evidence type="ECO:0000256" key="3">
    <source>
        <dbReference type="ARBA" id="ARBA00022989"/>
    </source>
</evidence>
<feature type="transmembrane region" description="Helical" evidence="5">
    <location>
        <begin position="41"/>
        <end position="58"/>
    </location>
</feature>
<dbReference type="GO" id="GO:0043190">
    <property type="term" value="C:ATP-binding cassette (ABC) transporter complex"/>
    <property type="evidence" value="ECO:0007669"/>
    <property type="project" value="InterPro"/>
</dbReference>
<keyword evidence="2 5" id="KW-0812">Transmembrane</keyword>
<dbReference type="KEGG" id="aman:B6F84_12750"/>
<feature type="transmembrane region" description="Helical" evidence="5">
    <location>
        <begin position="276"/>
        <end position="298"/>
    </location>
</feature>
<protein>
    <submittedName>
        <fullName evidence="7">Multidrug ABC transporter permease</fullName>
    </submittedName>
</protein>
<dbReference type="PANTHER" id="PTHR43077:SF10">
    <property type="entry name" value="TRANSPORT PERMEASE PROTEIN"/>
    <property type="match status" value="1"/>
</dbReference>
<feature type="domain" description="ABC transmembrane type-2" evidence="6">
    <location>
        <begin position="41"/>
        <end position="297"/>
    </location>
</feature>